<dbReference type="GO" id="GO:0046872">
    <property type="term" value="F:metal ion binding"/>
    <property type="evidence" value="ECO:0007669"/>
    <property type="project" value="UniProtKB-KW"/>
</dbReference>
<evidence type="ECO:0000256" key="15">
    <source>
        <dbReference type="ARBA" id="ARBA00033235"/>
    </source>
</evidence>
<dbReference type="AlphaFoldDB" id="A0AAE3VIG8"/>
<feature type="active site" description="Proton donor" evidence="17">
    <location>
        <position position="506"/>
    </location>
</feature>
<evidence type="ECO:0000256" key="7">
    <source>
        <dbReference type="ARBA" id="ARBA00022448"/>
    </source>
</evidence>
<gene>
    <name evidence="23" type="ORF">J3R75_003181</name>
</gene>
<dbReference type="SUPFAM" id="SSF51621">
    <property type="entry name" value="Phosphoenolpyruvate/pyruvate domain"/>
    <property type="match status" value="1"/>
</dbReference>
<feature type="binding site" evidence="18">
    <location>
        <position position="469"/>
    </location>
    <ligand>
        <name>phosphoenolpyruvate</name>
        <dbReference type="ChEBI" id="CHEBI:58702"/>
    </ligand>
</feature>
<comment type="subcellular location">
    <subcellularLocation>
        <location evidence="3 16">Cytoplasm</location>
    </subcellularLocation>
</comment>
<dbReference type="InterPro" id="IPR008731">
    <property type="entry name" value="PTS_EIN"/>
</dbReference>
<evidence type="ECO:0000256" key="4">
    <source>
        <dbReference type="ARBA" id="ARBA00007837"/>
    </source>
</evidence>
<dbReference type="GO" id="GO:0009401">
    <property type="term" value="P:phosphoenolpyruvate-dependent sugar phosphotransferase system"/>
    <property type="evidence" value="ECO:0007669"/>
    <property type="project" value="UniProtKB-KW"/>
</dbReference>
<evidence type="ECO:0000256" key="19">
    <source>
        <dbReference type="PIRSR" id="PIRSR000732-3"/>
    </source>
</evidence>
<evidence type="ECO:0000259" key="20">
    <source>
        <dbReference type="Pfam" id="PF00391"/>
    </source>
</evidence>
<evidence type="ECO:0000259" key="21">
    <source>
        <dbReference type="Pfam" id="PF02896"/>
    </source>
</evidence>
<dbReference type="GO" id="GO:0016301">
    <property type="term" value="F:kinase activity"/>
    <property type="evidence" value="ECO:0007669"/>
    <property type="project" value="UniProtKB-KW"/>
</dbReference>
<evidence type="ECO:0000256" key="17">
    <source>
        <dbReference type="PIRSR" id="PIRSR000732-1"/>
    </source>
</evidence>
<dbReference type="InterPro" id="IPR024692">
    <property type="entry name" value="PTS_EI"/>
</dbReference>
<evidence type="ECO:0000256" key="1">
    <source>
        <dbReference type="ARBA" id="ARBA00000683"/>
    </source>
</evidence>
<keyword evidence="11 16" id="KW-0598">Phosphotransferase system</keyword>
<keyword evidence="12 16" id="KW-0479">Metal-binding</keyword>
<evidence type="ECO:0000313" key="23">
    <source>
        <dbReference type="EMBL" id="MDQ0291074.1"/>
    </source>
</evidence>
<keyword evidence="24" id="KW-1185">Reference proteome</keyword>
<name>A0AAE3VIG8_9BACT</name>
<keyword evidence="14 16" id="KW-0460">Magnesium</keyword>
<evidence type="ECO:0000256" key="13">
    <source>
        <dbReference type="ARBA" id="ARBA00022777"/>
    </source>
</evidence>
<feature type="binding site" evidence="19">
    <location>
        <position position="459"/>
    </location>
    <ligand>
        <name>Mg(2+)</name>
        <dbReference type="ChEBI" id="CHEBI:18420"/>
    </ligand>
</feature>
<comment type="cofactor">
    <cofactor evidence="2 16 19">
        <name>Mg(2+)</name>
        <dbReference type="ChEBI" id="CHEBI:18420"/>
    </cofactor>
</comment>
<evidence type="ECO:0000256" key="11">
    <source>
        <dbReference type="ARBA" id="ARBA00022683"/>
    </source>
</evidence>
<dbReference type="EC" id="2.7.3.9" evidence="5 16"/>
<feature type="active site" description="Tele-phosphohistidine intermediate" evidence="17">
    <location>
        <position position="193"/>
    </location>
</feature>
<evidence type="ECO:0000256" key="5">
    <source>
        <dbReference type="ARBA" id="ARBA00012232"/>
    </source>
</evidence>
<keyword evidence="10 16" id="KW-0808">Transferase</keyword>
<evidence type="ECO:0000256" key="6">
    <source>
        <dbReference type="ARBA" id="ARBA00016544"/>
    </source>
</evidence>
<evidence type="ECO:0000313" key="24">
    <source>
        <dbReference type="Proteomes" id="UP001238163"/>
    </source>
</evidence>
<keyword evidence="8 16" id="KW-0963">Cytoplasm</keyword>
<dbReference type="Pfam" id="PF05524">
    <property type="entry name" value="PEP-utilisers_N"/>
    <property type="match status" value="1"/>
</dbReference>
<dbReference type="NCBIfam" id="TIGR01417">
    <property type="entry name" value="PTS_I_fam"/>
    <property type="match status" value="1"/>
</dbReference>
<dbReference type="SUPFAM" id="SSF47831">
    <property type="entry name" value="Enzyme I of the PEP:sugar phosphotransferase system HPr-binding (sub)domain"/>
    <property type="match status" value="1"/>
</dbReference>
<evidence type="ECO:0000256" key="18">
    <source>
        <dbReference type="PIRSR" id="PIRSR000732-2"/>
    </source>
</evidence>
<comment type="catalytic activity">
    <reaction evidence="1 16">
        <text>L-histidyl-[protein] + phosphoenolpyruvate = N(pros)-phospho-L-histidyl-[protein] + pyruvate</text>
        <dbReference type="Rhea" id="RHEA:23880"/>
        <dbReference type="Rhea" id="RHEA-COMP:9745"/>
        <dbReference type="Rhea" id="RHEA-COMP:9746"/>
        <dbReference type="ChEBI" id="CHEBI:15361"/>
        <dbReference type="ChEBI" id="CHEBI:29979"/>
        <dbReference type="ChEBI" id="CHEBI:58702"/>
        <dbReference type="ChEBI" id="CHEBI:64837"/>
        <dbReference type="EC" id="2.7.3.9"/>
    </reaction>
</comment>
<dbReference type="SUPFAM" id="SSF52009">
    <property type="entry name" value="Phosphohistidine domain"/>
    <property type="match status" value="1"/>
</dbReference>
<dbReference type="PANTHER" id="PTHR46244">
    <property type="entry name" value="PHOSPHOENOLPYRUVATE-PROTEIN PHOSPHOTRANSFERASE"/>
    <property type="match status" value="1"/>
</dbReference>
<dbReference type="Gene3D" id="1.10.274.10">
    <property type="entry name" value="PtsI, HPr-binding domain"/>
    <property type="match status" value="1"/>
</dbReference>
<feature type="domain" description="PEP-utilising enzyme C-terminal" evidence="21">
    <location>
        <begin position="260"/>
        <end position="544"/>
    </location>
</feature>
<comment type="function">
    <text evidence="16">General (non sugar-specific) component of the phosphoenolpyruvate-dependent sugar phosphotransferase system (sugar PTS). This major carbohydrate active-transport system catalyzes the phosphorylation of incoming sugar substrates concomitantly with their translocation across the cell membrane. Enzyme I transfers the phosphoryl group from phosphoenolpyruvate (PEP) to the phosphoryl carrier protein (HPr).</text>
</comment>
<evidence type="ECO:0000256" key="10">
    <source>
        <dbReference type="ARBA" id="ARBA00022679"/>
    </source>
</evidence>
<feature type="binding site" evidence="18">
    <location>
        <position position="336"/>
    </location>
    <ligand>
        <name>phosphoenolpyruvate</name>
        <dbReference type="ChEBI" id="CHEBI:58702"/>
    </ligand>
</feature>
<evidence type="ECO:0000256" key="16">
    <source>
        <dbReference type="PIRNR" id="PIRNR000732"/>
    </source>
</evidence>
<sequence>MPSTLHGTGVSAGLVIGNALWLNNQRCSVPLKAIAAEQVDDELARLAAAVDLSKQQLDALHHSVKESLGDDHASIFTGHQYILDDPELHKRITATVKSDLCGVEQACEKVLAEFCAEMAKIDDEYLRERLVDIRDVGERILCNLLGIDPIQTPEQGGEPRIIVADDIPPSVAARLDPARVAAFITASGSRTSHTAILARALNIPAVVAVKEPLSCIRNGTRLALDGASGVIHVDPTEETIAIIERRNQRQRAWMSQILSESNQPAETLDGYQVRLVANVELPVEAMNVRQRYNVGIGLFRTEFMFINGASLLDEEQQFIDYRDTAQAVFPLSVIFRTLDIGGDKFLSELNMPHELNPFMGMRAIRFSLSRVDIFKIQLRAILRASAFGKVRIMFPMISTLDELQQALATLEEVKNDLRANKVPFNEDLDVGCMIEVPAAALLAERLIQHVDFFSLGTNDLVQYSLAVDRSNPDIAYLYQPIHPSVIRMMKHVADVCYANGKRVGLCGEMAAEPLYAPLILGMGIHELSMSPVSLAPIRKLVRSIRMFEAEALVAKALLCGAASEVHDLCRNFLKASCPELLFDDNADNGGGNGTNGGGGAR</sequence>
<dbReference type="InterPro" id="IPR040442">
    <property type="entry name" value="Pyrv_kinase-like_dom_sf"/>
</dbReference>
<evidence type="ECO:0000259" key="22">
    <source>
        <dbReference type="Pfam" id="PF05524"/>
    </source>
</evidence>
<dbReference type="InterPro" id="IPR006318">
    <property type="entry name" value="PTS_EI-like"/>
</dbReference>
<dbReference type="InterPro" id="IPR015813">
    <property type="entry name" value="Pyrv/PenolPyrv_kinase-like_dom"/>
</dbReference>
<comment type="similarity">
    <text evidence="4 16">Belongs to the PEP-utilizing enzyme family.</text>
</comment>
<dbReference type="EMBL" id="JAUSVL010000001">
    <property type="protein sequence ID" value="MDQ0291074.1"/>
    <property type="molecule type" value="Genomic_DNA"/>
</dbReference>
<keyword evidence="7 16" id="KW-0813">Transport</keyword>
<proteinExistence type="inferred from homology"/>
<dbReference type="Pfam" id="PF00391">
    <property type="entry name" value="PEP-utilizers"/>
    <property type="match status" value="1"/>
</dbReference>
<dbReference type="PIRSF" id="PIRSF000732">
    <property type="entry name" value="PTS_enzyme_I"/>
    <property type="match status" value="1"/>
</dbReference>
<dbReference type="InterPro" id="IPR050499">
    <property type="entry name" value="PEP-utilizing_PTS_enzyme"/>
</dbReference>
<dbReference type="InterPro" id="IPR000121">
    <property type="entry name" value="PEP_util_C"/>
</dbReference>
<dbReference type="InterPro" id="IPR036618">
    <property type="entry name" value="PtsI_HPr-bd_sf"/>
</dbReference>
<dbReference type="Proteomes" id="UP001238163">
    <property type="component" value="Unassembled WGS sequence"/>
</dbReference>
<reference evidence="23" key="1">
    <citation type="submission" date="2023-07" db="EMBL/GenBank/DDBJ databases">
        <title>Genomic Encyclopedia of Type Strains, Phase IV (KMG-IV): sequencing the most valuable type-strain genomes for metagenomic binning, comparative biology and taxonomic classification.</title>
        <authorList>
            <person name="Goeker M."/>
        </authorList>
    </citation>
    <scope>NUCLEOTIDE SEQUENCE</scope>
    <source>
        <strain evidence="23">DSM 24202</strain>
    </source>
</reference>
<evidence type="ECO:0000256" key="14">
    <source>
        <dbReference type="ARBA" id="ARBA00022842"/>
    </source>
</evidence>
<feature type="domain" description="PEP-utilising enzyme mobile" evidence="20">
    <location>
        <begin position="158"/>
        <end position="229"/>
    </location>
</feature>
<comment type="caution">
    <text evidence="23">The sequence shown here is derived from an EMBL/GenBank/DDBJ whole genome shotgun (WGS) entry which is preliminary data.</text>
</comment>
<evidence type="ECO:0000256" key="2">
    <source>
        <dbReference type="ARBA" id="ARBA00001946"/>
    </source>
</evidence>
<protein>
    <recommendedName>
        <fullName evidence="6 16">Phosphoenolpyruvate-protein phosphotransferase</fullName>
        <ecNumber evidence="5 16">2.7.3.9</ecNumber>
    </recommendedName>
    <alternativeName>
        <fullName evidence="15 16">Phosphotransferase system, enzyme I</fullName>
    </alternativeName>
</protein>
<dbReference type="Gene3D" id="3.50.30.10">
    <property type="entry name" value="Phosphohistidine domain"/>
    <property type="match status" value="1"/>
</dbReference>
<accession>A0AAE3VIG8</accession>
<feature type="binding site" evidence="18">
    <location>
        <begin position="458"/>
        <end position="459"/>
    </location>
    <ligand>
        <name>phosphoenolpyruvate</name>
        <dbReference type="ChEBI" id="CHEBI:58702"/>
    </ligand>
</feature>
<feature type="domain" description="Phosphotransferase system enzyme I N-terminal" evidence="22">
    <location>
        <begin position="6"/>
        <end position="129"/>
    </location>
</feature>
<dbReference type="RefSeq" id="WP_307263330.1">
    <property type="nucleotide sequence ID" value="NZ_JAUSVL010000001.1"/>
</dbReference>
<evidence type="ECO:0000256" key="3">
    <source>
        <dbReference type="ARBA" id="ARBA00004496"/>
    </source>
</evidence>
<dbReference type="Gene3D" id="3.20.20.60">
    <property type="entry name" value="Phosphoenolpyruvate-binding domains"/>
    <property type="match status" value="1"/>
</dbReference>
<dbReference type="GO" id="GO:0008965">
    <property type="term" value="F:phosphoenolpyruvate-protein phosphotransferase activity"/>
    <property type="evidence" value="ECO:0007669"/>
    <property type="project" value="UniProtKB-EC"/>
</dbReference>
<evidence type="ECO:0000256" key="8">
    <source>
        <dbReference type="ARBA" id="ARBA00022490"/>
    </source>
</evidence>
<dbReference type="InterPro" id="IPR023151">
    <property type="entry name" value="PEP_util_CS"/>
</dbReference>
<feature type="binding site" evidence="19">
    <location>
        <position position="435"/>
    </location>
    <ligand>
        <name>Mg(2+)</name>
        <dbReference type="ChEBI" id="CHEBI:18420"/>
    </ligand>
</feature>
<evidence type="ECO:0000256" key="12">
    <source>
        <dbReference type="ARBA" id="ARBA00022723"/>
    </source>
</evidence>
<dbReference type="GO" id="GO:0005737">
    <property type="term" value="C:cytoplasm"/>
    <property type="evidence" value="ECO:0007669"/>
    <property type="project" value="UniProtKB-SubCell"/>
</dbReference>
<dbReference type="InterPro" id="IPR008279">
    <property type="entry name" value="PEP-util_enz_mobile_dom"/>
</dbReference>
<organism evidence="23 24">
    <name type="scientific">Oligosphaera ethanolica</name>
    <dbReference type="NCBI Taxonomy" id="760260"/>
    <lineage>
        <taxon>Bacteria</taxon>
        <taxon>Pseudomonadati</taxon>
        <taxon>Lentisphaerota</taxon>
        <taxon>Oligosphaeria</taxon>
        <taxon>Oligosphaerales</taxon>
        <taxon>Oligosphaeraceae</taxon>
        <taxon>Oligosphaera</taxon>
    </lineage>
</organism>
<dbReference type="Pfam" id="PF02896">
    <property type="entry name" value="PEP-utilizers_C"/>
    <property type="match status" value="1"/>
</dbReference>
<evidence type="ECO:0000256" key="9">
    <source>
        <dbReference type="ARBA" id="ARBA00022597"/>
    </source>
</evidence>
<dbReference type="PRINTS" id="PR01736">
    <property type="entry name" value="PHPHTRNFRASE"/>
</dbReference>
<dbReference type="InterPro" id="IPR036637">
    <property type="entry name" value="Phosphohistidine_dom_sf"/>
</dbReference>
<feature type="binding site" evidence="18">
    <location>
        <position position="300"/>
    </location>
    <ligand>
        <name>phosphoenolpyruvate</name>
        <dbReference type="ChEBI" id="CHEBI:58702"/>
    </ligand>
</feature>
<dbReference type="PANTHER" id="PTHR46244:SF6">
    <property type="entry name" value="PHOSPHOENOLPYRUVATE-PROTEIN PHOSPHOTRANSFERASE"/>
    <property type="match status" value="1"/>
</dbReference>
<keyword evidence="9 16" id="KW-0762">Sugar transport</keyword>
<dbReference type="PROSITE" id="PS00742">
    <property type="entry name" value="PEP_ENZYMES_2"/>
    <property type="match status" value="1"/>
</dbReference>
<keyword evidence="13 16" id="KW-0418">Kinase</keyword>